<dbReference type="PATRIC" id="fig|1605367.3.peg.1548"/>
<dbReference type="EMBL" id="LGTQ01000005">
    <property type="protein sequence ID" value="KPM49252.1"/>
    <property type="molecule type" value="Genomic_DNA"/>
</dbReference>
<dbReference type="GO" id="GO:0016788">
    <property type="term" value="F:hydrolase activity, acting on ester bonds"/>
    <property type="evidence" value="ECO:0007669"/>
    <property type="project" value="UniProtKB-ARBA"/>
</dbReference>
<feature type="transmembrane region" description="Helical" evidence="5">
    <location>
        <begin position="6"/>
        <end position="28"/>
    </location>
</feature>
<dbReference type="Pfam" id="PF03629">
    <property type="entry name" value="SASA"/>
    <property type="match status" value="1"/>
</dbReference>
<feature type="region of interest" description="Disordered" evidence="4">
    <location>
        <begin position="586"/>
        <end position="609"/>
    </location>
</feature>
<name>A0A0N8HA58_9BACT</name>
<dbReference type="STRING" id="1605367.AFM12_01070"/>
<feature type="domain" description="Sialate O-acetylesterase" evidence="6">
    <location>
        <begin position="124"/>
        <end position="351"/>
    </location>
</feature>
<dbReference type="InterPro" id="IPR017897">
    <property type="entry name" value="Thrombospondin_3_rpt"/>
</dbReference>
<dbReference type="Proteomes" id="UP000050454">
    <property type="component" value="Unassembled WGS sequence"/>
</dbReference>
<dbReference type="Pfam" id="PF02412">
    <property type="entry name" value="TSP_3"/>
    <property type="match status" value="2"/>
</dbReference>
<dbReference type="InterPro" id="IPR028974">
    <property type="entry name" value="TSP_type-3_rpt"/>
</dbReference>
<evidence type="ECO:0000256" key="4">
    <source>
        <dbReference type="SAM" id="MobiDB-lite"/>
    </source>
</evidence>
<protein>
    <recommendedName>
        <fullName evidence="6">Sialate O-acetylesterase domain-containing protein</fullName>
    </recommendedName>
</protein>
<dbReference type="AlphaFoldDB" id="A0A0N8HA58"/>
<dbReference type="GO" id="GO:0007155">
    <property type="term" value="P:cell adhesion"/>
    <property type="evidence" value="ECO:0007669"/>
    <property type="project" value="InterPro"/>
</dbReference>
<dbReference type="GO" id="GO:0005509">
    <property type="term" value="F:calcium ion binding"/>
    <property type="evidence" value="ECO:0007669"/>
    <property type="project" value="InterPro"/>
</dbReference>
<dbReference type="InterPro" id="IPR005181">
    <property type="entry name" value="SASA"/>
</dbReference>
<dbReference type="PROSITE" id="PS51234">
    <property type="entry name" value="TSP3"/>
    <property type="match status" value="1"/>
</dbReference>
<keyword evidence="1" id="KW-0732">Signal</keyword>
<accession>A0A0N8HA58</accession>
<reference evidence="7 8" key="1">
    <citation type="submission" date="2015-07" db="EMBL/GenBank/DDBJ databases">
        <title>The draft genome sequence of Leadbetterella sp. JN14-9.</title>
        <authorList>
            <person name="Liu Y."/>
            <person name="Du J."/>
            <person name="Shao Z."/>
        </authorList>
    </citation>
    <scope>NUCLEOTIDE SEQUENCE [LARGE SCALE GENOMIC DNA]</scope>
    <source>
        <strain evidence="7 8">JN14-9</strain>
    </source>
</reference>
<dbReference type="SUPFAM" id="SSF103647">
    <property type="entry name" value="TSP type-3 repeat"/>
    <property type="match status" value="1"/>
</dbReference>
<dbReference type="PANTHER" id="PTHR10199">
    <property type="entry name" value="THROMBOSPONDIN"/>
    <property type="match status" value="1"/>
</dbReference>
<evidence type="ECO:0000256" key="5">
    <source>
        <dbReference type="SAM" id="Phobius"/>
    </source>
</evidence>
<evidence type="ECO:0000256" key="3">
    <source>
        <dbReference type="ARBA" id="ARBA00022837"/>
    </source>
</evidence>
<dbReference type="Gene3D" id="4.10.1080.10">
    <property type="entry name" value="TSP type-3 repeat"/>
    <property type="match status" value="1"/>
</dbReference>
<keyword evidence="3" id="KW-0106">Calcium</keyword>
<evidence type="ECO:0000313" key="8">
    <source>
        <dbReference type="Proteomes" id="UP000050454"/>
    </source>
</evidence>
<dbReference type="SUPFAM" id="SSF52266">
    <property type="entry name" value="SGNH hydrolase"/>
    <property type="match status" value="1"/>
</dbReference>
<dbReference type="InterPro" id="IPR003367">
    <property type="entry name" value="Thrombospondin_3-like_rpt"/>
</dbReference>
<keyword evidence="5" id="KW-1133">Transmembrane helix</keyword>
<proteinExistence type="predicted"/>
<keyword evidence="5" id="KW-0472">Membrane</keyword>
<evidence type="ECO:0000256" key="1">
    <source>
        <dbReference type="ARBA" id="ARBA00022729"/>
    </source>
</evidence>
<keyword evidence="2" id="KW-0378">Hydrolase</keyword>
<evidence type="ECO:0000256" key="2">
    <source>
        <dbReference type="ARBA" id="ARBA00022801"/>
    </source>
</evidence>
<comment type="caution">
    <text evidence="7">The sequence shown here is derived from an EMBL/GenBank/DDBJ whole genome shotgun (WGS) entry which is preliminary data.</text>
</comment>
<sequence>MPETNLIARYFPFFLFLISASSFSQVNLTHFPEDMQLFTRNDSDTAFVSVSGELQSDEYSQAVVKLYEEKKLFSTYPKTISQEQNFDFSIPIRAQMKEYAFELWLYNGADSVLIKRAEKVICGDAFILYGQSNAVSYAQYWVLNDSISKKFTRNYIHYFSETHENDGWHDGTYPEIGTLGKRFCLDYTRKLKIPILIINGAVGGVSLSYLMHREESDPESLNTTYGLLLKRTLKSSVDRIRGFIFFQGESEANASAEAVKEYPLLFDLFKQNVEKDFPSIDRFYVFQVGIMNSHALWEAAELREYKRSLSTLYNNISVIPATGIVWWDYDGLHYSFKGYNILAERLFDSFLAFEKGKEKDHTPDLKKLVDEKVKHRLKLIFNQEVYVPDSVDFGYYVNYMKHHFYAGRDWGFIDSLETVGNSIYLYYNRLPSNQLTYLPGFYVDPMGRPYGGPFIRNLTGTPALTFYNVAIEDQLPNPVIDSSYYLSGLIHFDINNTPVLDCHNCTLEVSQLTSNGQIPLASFNSNTTSVDFREADYNSLNETSTLVFKYVNQVSESDQVIIGIGGKSVKDTDFDAIPDGVDNCPLTSNPGQTDFDKDGLGDACDDDDDDDGIADADDNCLLRKNPEQPELLIEDGYLVTSNIPGKQYHWVVNGAYSETTNDNLYIVRNTGEYAVYITDELGCESKTSEPLQVSILAIERDFEIEVYPVPFSDRLNFKTDMAVSKAELIGMSGKIMKSFNLQNGQSYISTKSLLAGSYIFRLIDAKGKPVLSQKVTKSE</sequence>
<dbReference type="RefSeq" id="WP_055143307.1">
    <property type="nucleotide sequence ID" value="NZ_JXSZ01000005.1"/>
</dbReference>
<gene>
    <name evidence="7" type="ORF">AFM12_01070</name>
</gene>
<evidence type="ECO:0000313" key="7">
    <source>
        <dbReference type="EMBL" id="KPM49252.1"/>
    </source>
</evidence>
<keyword evidence="8" id="KW-1185">Reference proteome</keyword>
<dbReference type="InterPro" id="IPR036514">
    <property type="entry name" value="SGNH_hydro_sf"/>
</dbReference>
<evidence type="ECO:0000259" key="6">
    <source>
        <dbReference type="Pfam" id="PF03629"/>
    </source>
</evidence>
<organism evidence="7 8">
    <name type="scientific">Jiulongibacter sediminis</name>
    <dbReference type="NCBI Taxonomy" id="1605367"/>
    <lineage>
        <taxon>Bacteria</taxon>
        <taxon>Pseudomonadati</taxon>
        <taxon>Bacteroidota</taxon>
        <taxon>Cytophagia</taxon>
        <taxon>Cytophagales</taxon>
        <taxon>Leadbetterellaceae</taxon>
        <taxon>Jiulongibacter</taxon>
    </lineage>
</organism>
<dbReference type="OrthoDB" id="926075at2"/>
<keyword evidence="5" id="KW-0812">Transmembrane</keyword>
<dbReference type="PANTHER" id="PTHR10199:SF110">
    <property type="entry name" value="TSP C-TERMINAL DOMAIN-CONTAINING PROTEIN"/>
    <property type="match status" value="1"/>
</dbReference>
<dbReference type="Gene3D" id="3.40.50.1110">
    <property type="entry name" value="SGNH hydrolase"/>
    <property type="match status" value="1"/>
</dbReference>